<dbReference type="PROSITE" id="PS00095">
    <property type="entry name" value="C5_MTASE_2"/>
    <property type="match status" value="1"/>
</dbReference>
<accession>A0A2P2G1R1</accession>
<organism evidence="6 7">
    <name type="scientific">Amycolatopsis lurida NRRL 2430</name>
    <dbReference type="NCBI Taxonomy" id="1460371"/>
    <lineage>
        <taxon>Bacteria</taxon>
        <taxon>Bacillati</taxon>
        <taxon>Actinomycetota</taxon>
        <taxon>Actinomycetes</taxon>
        <taxon>Pseudonocardiales</taxon>
        <taxon>Pseudonocardiaceae</taxon>
        <taxon>Amycolatopsis</taxon>
    </lineage>
</organism>
<dbReference type="RefSeq" id="WP_034304117.1">
    <property type="nucleotide sequence ID" value="NZ_JFBM01000001.1"/>
</dbReference>
<evidence type="ECO:0000256" key="5">
    <source>
        <dbReference type="ARBA" id="ARBA00022747"/>
    </source>
</evidence>
<name>A0A2P2G1R1_AMYLU</name>
<dbReference type="AlphaFoldDB" id="A0A2P2G1R1"/>
<reference evidence="6 7" key="1">
    <citation type="journal article" date="2014" name="Genome Announc.">
        <title>Draft Genome Sequence of Amycolatopsis lurida NRRL 2430, Producer of the Glycopeptide Family Antibiotic Ristocetin.</title>
        <authorList>
            <person name="Kwun M.J."/>
            <person name="Hong H.J."/>
        </authorList>
    </citation>
    <scope>NUCLEOTIDE SEQUENCE [LARGE SCALE GENOMIC DNA]</scope>
    <source>
        <strain evidence="6 7">NRRL 2430</strain>
    </source>
</reference>
<dbReference type="InterPro" id="IPR031303">
    <property type="entry name" value="C5_meth_CS"/>
</dbReference>
<dbReference type="GO" id="GO:0003886">
    <property type="term" value="F:DNA (cytosine-5-)-methyltransferase activity"/>
    <property type="evidence" value="ECO:0007669"/>
    <property type="project" value="UniProtKB-EC"/>
</dbReference>
<evidence type="ECO:0000256" key="2">
    <source>
        <dbReference type="ARBA" id="ARBA00022603"/>
    </source>
</evidence>
<dbReference type="GO" id="GO:0009307">
    <property type="term" value="P:DNA restriction-modification system"/>
    <property type="evidence" value="ECO:0007669"/>
    <property type="project" value="UniProtKB-KW"/>
</dbReference>
<evidence type="ECO:0000256" key="3">
    <source>
        <dbReference type="ARBA" id="ARBA00022679"/>
    </source>
</evidence>
<dbReference type="SUPFAM" id="SSF53335">
    <property type="entry name" value="S-adenosyl-L-methionine-dependent methyltransferases"/>
    <property type="match status" value="1"/>
</dbReference>
<evidence type="ECO:0000256" key="1">
    <source>
        <dbReference type="ARBA" id="ARBA00011975"/>
    </source>
</evidence>
<keyword evidence="7" id="KW-1185">Reference proteome</keyword>
<gene>
    <name evidence="6" type="ORF">BB31_00020</name>
</gene>
<protein>
    <recommendedName>
        <fullName evidence="1">DNA (cytosine-5-)-methyltransferase</fullName>
        <ecNumber evidence="1">2.1.1.37</ecNumber>
    </recommendedName>
</protein>
<dbReference type="PANTHER" id="PTHR46098:SF1">
    <property type="entry name" value="TRNA (CYTOSINE(38)-C(5))-METHYLTRANSFERASE"/>
    <property type="match status" value="1"/>
</dbReference>
<dbReference type="Gene3D" id="3.40.50.150">
    <property type="entry name" value="Vaccinia Virus protein VP39"/>
    <property type="match status" value="1"/>
</dbReference>
<dbReference type="InterPro" id="IPR029063">
    <property type="entry name" value="SAM-dependent_MTases_sf"/>
</dbReference>
<dbReference type="InterPro" id="IPR001525">
    <property type="entry name" value="C5_MeTfrase"/>
</dbReference>
<evidence type="ECO:0000313" key="7">
    <source>
        <dbReference type="Proteomes" id="UP000256220"/>
    </source>
</evidence>
<comment type="caution">
    <text evidence="6">The sequence shown here is derived from an EMBL/GenBank/DDBJ whole genome shotgun (WGS) entry which is preliminary data.</text>
</comment>
<keyword evidence="4" id="KW-0949">S-adenosyl-L-methionine</keyword>
<keyword evidence="5" id="KW-0680">Restriction system</keyword>
<dbReference type="EMBL" id="JFBM01000001">
    <property type="protein sequence ID" value="KFU82913.1"/>
    <property type="molecule type" value="Genomic_DNA"/>
</dbReference>
<dbReference type="InterPro" id="IPR050750">
    <property type="entry name" value="C5-MTase"/>
</dbReference>
<keyword evidence="2 6" id="KW-0489">Methyltransferase</keyword>
<dbReference type="Pfam" id="PF00145">
    <property type="entry name" value="DNA_methylase"/>
    <property type="match status" value="1"/>
</dbReference>
<evidence type="ECO:0000313" key="6">
    <source>
        <dbReference type="EMBL" id="KFU82913.1"/>
    </source>
</evidence>
<dbReference type="EC" id="2.1.1.37" evidence="1"/>
<dbReference type="GO" id="GO:0032259">
    <property type="term" value="P:methylation"/>
    <property type="evidence" value="ECO:0007669"/>
    <property type="project" value="UniProtKB-KW"/>
</dbReference>
<proteinExistence type="predicted"/>
<evidence type="ECO:0000256" key="4">
    <source>
        <dbReference type="ARBA" id="ARBA00022691"/>
    </source>
</evidence>
<dbReference type="PANTHER" id="PTHR46098">
    <property type="entry name" value="TRNA (CYTOSINE(38)-C(5))-METHYLTRANSFERASE"/>
    <property type="match status" value="1"/>
</dbReference>
<keyword evidence="3 6" id="KW-0808">Transferase</keyword>
<dbReference type="Proteomes" id="UP000256220">
    <property type="component" value="Unassembled WGS sequence"/>
</dbReference>
<sequence>MTWTTYHEFAGFGGDTIGVLRVPGTRGVLAANHNEAAIDTHALNHPEMDHYRGDIAKEDIGRFPRVDFFASTPSCPPWTDARGQKRDFDQSTQGVLFDPVRGPKALNPDTARARALMEEIPRYLQAMNRRGKPVLGGLVENVVQVVKWDQFKRWRGEIVAEGYRTRMIALNAMHVTGPTLGKVAQSRNRFFLAYWHESLGRDPDWDKWLRPKAYCPVCDEMVAAVQVFKDPRTKMGVYGIKHGQYVYRCPHRSCRHQIVEPGVLPASGIIDWSLDPGPKIGDRADHGKDPLQPTTMARIEAGLARHVGALLTPAGGTWRTDATSVDVPLPTRTTRDNDALVCPPLLVSCAARAGVDTATTVADPMRTQTCRRETAVVVPPFISIQRNGGSATAAYPVHGPIPTVSAEGNHHGLVGPPTRAEQVEFLMAYYGNGGTQDTDRPIGTLTTRDRYALVGGTPPVEQCTFRMLEPHEIGAGMGFPPGYKIPPHVAKSKRKVVRGYGNAVPPAMSEVIASAVIETFSGEPLDPAA</sequence>